<dbReference type="AlphaFoldDB" id="A0A087TL21"/>
<dbReference type="InterPro" id="IPR053231">
    <property type="entry name" value="GPCR_LN-TM7"/>
</dbReference>
<evidence type="ECO:0000313" key="3">
    <source>
        <dbReference type="Proteomes" id="UP000054359"/>
    </source>
</evidence>
<sequence>MKFAKVFLLQIAACFLCLCSVCGYDYNEIRKWNASCSPKDTCSVPRDLDNSDHHNCDCSSLCVLYDTCCLDSPFLNISSKYERSASCRSAGLSEKSVFMIDVCSSSYKGPVAIRRRCEQNAKNWSDPFNNVPVTNPSSFKTYKSLFCAICNGENPKELTMWQVVMDCSSLNEYMKVCNENRDFVLNNMMYIREKGLWGLWSWDSKTDWKFRYLHMSYEIPHSLKNVIKECRPNLISDCAPNWRDQKTKKLCNRYMGAIYFPNAAYRNVHCAVCNYQTSMANMSCHDTFIPAFKSPTLSFGILLDINLKDGDKVGTVEKKCEVNQVYDPFSKKCRTLECPLPGFTLKNGKCVQE</sequence>
<dbReference type="OrthoDB" id="6409505at2759"/>
<dbReference type="Proteomes" id="UP000054359">
    <property type="component" value="Unassembled WGS sequence"/>
</dbReference>
<name>A0A087TL21_STEMI</name>
<keyword evidence="1" id="KW-0732">Signal</keyword>
<evidence type="ECO:0008006" key="4">
    <source>
        <dbReference type="Google" id="ProtNLM"/>
    </source>
</evidence>
<keyword evidence="3" id="KW-1185">Reference proteome</keyword>
<protein>
    <recommendedName>
        <fullName evidence="4">SMB domain-containing protein</fullName>
    </recommendedName>
</protein>
<dbReference type="PANTHER" id="PTHR45902">
    <property type="entry name" value="LATROPHILIN RECEPTOR-LIKE PROTEIN A"/>
    <property type="match status" value="1"/>
</dbReference>
<dbReference type="STRING" id="407821.A0A087TL21"/>
<feature type="chain" id="PRO_5001829741" description="SMB domain-containing protein" evidence="1">
    <location>
        <begin position="24"/>
        <end position="353"/>
    </location>
</feature>
<dbReference type="EMBL" id="KK115719">
    <property type="protein sequence ID" value="KFM65810.1"/>
    <property type="molecule type" value="Genomic_DNA"/>
</dbReference>
<evidence type="ECO:0000313" key="2">
    <source>
        <dbReference type="EMBL" id="KFM65810.1"/>
    </source>
</evidence>
<dbReference type="OMA" id="CDCSSLC"/>
<dbReference type="PANTHER" id="PTHR45902:SF4">
    <property type="entry name" value="G-PROTEIN COUPLED RECEPTORS FAMILY 2 PROFILE 2 DOMAIN-CONTAINING PROTEIN"/>
    <property type="match status" value="1"/>
</dbReference>
<feature type="signal peptide" evidence="1">
    <location>
        <begin position="1"/>
        <end position="23"/>
    </location>
</feature>
<organism evidence="2 3">
    <name type="scientific">Stegodyphus mimosarum</name>
    <name type="common">African social velvet spider</name>
    <dbReference type="NCBI Taxonomy" id="407821"/>
    <lineage>
        <taxon>Eukaryota</taxon>
        <taxon>Metazoa</taxon>
        <taxon>Ecdysozoa</taxon>
        <taxon>Arthropoda</taxon>
        <taxon>Chelicerata</taxon>
        <taxon>Arachnida</taxon>
        <taxon>Araneae</taxon>
        <taxon>Araneomorphae</taxon>
        <taxon>Entelegynae</taxon>
        <taxon>Eresoidea</taxon>
        <taxon>Eresidae</taxon>
        <taxon>Stegodyphus</taxon>
    </lineage>
</organism>
<proteinExistence type="predicted"/>
<gene>
    <name evidence="2" type="ORF">X975_15727</name>
</gene>
<feature type="non-terminal residue" evidence="2">
    <location>
        <position position="353"/>
    </location>
</feature>
<evidence type="ECO:0000256" key="1">
    <source>
        <dbReference type="SAM" id="SignalP"/>
    </source>
</evidence>
<reference evidence="2 3" key="1">
    <citation type="submission" date="2013-11" db="EMBL/GenBank/DDBJ databases">
        <title>Genome sequencing of Stegodyphus mimosarum.</title>
        <authorList>
            <person name="Bechsgaard J."/>
        </authorList>
    </citation>
    <scope>NUCLEOTIDE SEQUENCE [LARGE SCALE GENOMIC DNA]</scope>
</reference>
<accession>A0A087TL21</accession>